<dbReference type="SUPFAM" id="SSF56672">
    <property type="entry name" value="DNA/RNA polymerases"/>
    <property type="match status" value="1"/>
</dbReference>
<dbReference type="InterPro" id="IPR012337">
    <property type="entry name" value="RNaseH-like_sf"/>
</dbReference>
<dbReference type="Pfam" id="PF13966">
    <property type="entry name" value="zf-RVT"/>
    <property type="match status" value="1"/>
</dbReference>
<reference evidence="4" key="2">
    <citation type="submission" date="2020-03" db="EMBL/GenBank/DDBJ databases">
        <title>Walnut 2.0.</title>
        <authorList>
            <person name="Marrano A."/>
            <person name="Britton M."/>
            <person name="Zimin A.V."/>
            <person name="Zaini P.A."/>
            <person name="Workman R."/>
            <person name="Puiu D."/>
            <person name="Bianco L."/>
            <person name="Allen B.J."/>
            <person name="Troggio M."/>
            <person name="Leslie C.A."/>
            <person name="Timp W."/>
            <person name="Dendekar A."/>
            <person name="Salzberg S.L."/>
            <person name="Neale D.B."/>
        </authorList>
    </citation>
    <scope>NUCLEOTIDE SEQUENCE</scope>
    <source>
        <tissue evidence="4">Leaves</tissue>
    </source>
</reference>
<dbReference type="InterPro" id="IPR036397">
    <property type="entry name" value="RNaseH_sf"/>
</dbReference>
<evidence type="ECO:0008006" key="6">
    <source>
        <dbReference type="Google" id="ProtNLM"/>
    </source>
</evidence>
<evidence type="ECO:0000259" key="2">
    <source>
        <dbReference type="Pfam" id="PF13456"/>
    </source>
</evidence>
<comment type="caution">
    <text evidence="4">The sequence shown here is derived from an EMBL/GenBank/DDBJ whole genome shotgun (WGS) entry which is preliminary data.</text>
</comment>
<reference evidence="4" key="1">
    <citation type="submission" date="2015-10" db="EMBL/GenBank/DDBJ databases">
        <authorList>
            <person name="Martinez-Garcia P.J."/>
            <person name="Crepeau M.W."/>
            <person name="Puiu D."/>
            <person name="Gonzalez-Ibeas D."/>
            <person name="Whalen J."/>
            <person name="Stevens K."/>
            <person name="Paul R."/>
            <person name="Butterfield T."/>
            <person name="Britton M."/>
            <person name="Reagan R."/>
            <person name="Chakraborty S."/>
            <person name="Walawage S.L."/>
            <person name="Vasquez-Gross H.A."/>
            <person name="Cardeno C."/>
            <person name="Famula R."/>
            <person name="Pratt K."/>
            <person name="Kuruganti S."/>
            <person name="Aradhya M.K."/>
            <person name="Leslie C.A."/>
            <person name="Dandekar A.M."/>
            <person name="Salzberg S.L."/>
            <person name="Wegrzyn J.L."/>
            <person name="Langley C.H."/>
            <person name="Neale D.B."/>
        </authorList>
    </citation>
    <scope>NUCLEOTIDE SEQUENCE</scope>
    <source>
        <tissue evidence="4">Leaves</tissue>
    </source>
</reference>
<dbReference type="SUPFAM" id="SSF53098">
    <property type="entry name" value="Ribonuclease H-like"/>
    <property type="match status" value="1"/>
</dbReference>
<gene>
    <name evidence="4" type="ORF">F2P56_034346</name>
</gene>
<organism evidence="4 5">
    <name type="scientific">Juglans regia</name>
    <name type="common">English walnut</name>
    <dbReference type="NCBI Taxonomy" id="51240"/>
    <lineage>
        <taxon>Eukaryota</taxon>
        <taxon>Viridiplantae</taxon>
        <taxon>Streptophyta</taxon>
        <taxon>Embryophyta</taxon>
        <taxon>Tracheophyta</taxon>
        <taxon>Spermatophyta</taxon>
        <taxon>Magnoliopsida</taxon>
        <taxon>eudicotyledons</taxon>
        <taxon>Gunneridae</taxon>
        <taxon>Pentapetalae</taxon>
        <taxon>rosids</taxon>
        <taxon>fabids</taxon>
        <taxon>Fagales</taxon>
        <taxon>Juglandaceae</taxon>
        <taxon>Juglans</taxon>
    </lineage>
</organism>
<feature type="domain" description="Reverse transcriptase zinc-binding" evidence="3">
    <location>
        <begin position="689"/>
        <end position="760"/>
    </location>
</feature>
<protein>
    <recommendedName>
        <fullName evidence="6">Reverse transcriptase domain-containing protein</fullName>
    </recommendedName>
</protein>
<dbReference type="InterPro" id="IPR000477">
    <property type="entry name" value="RT_dom"/>
</dbReference>
<dbReference type="InterPro" id="IPR043502">
    <property type="entry name" value="DNA/RNA_pol_sf"/>
</dbReference>
<feature type="domain" description="Reverse transcriptase" evidence="1">
    <location>
        <begin position="261"/>
        <end position="309"/>
    </location>
</feature>
<dbReference type="PANTHER" id="PTHR33116:SF86">
    <property type="entry name" value="REVERSE TRANSCRIPTASE DOMAIN-CONTAINING PROTEIN"/>
    <property type="match status" value="1"/>
</dbReference>
<accession>A0A833WDV9</accession>
<proteinExistence type="predicted"/>
<name>A0A833WDV9_JUGRE</name>
<dbReference type="AlphaFoldDB" id="A0A833WDV9"/>
<evidence type="ECO:0000259" key="1">
    <source>
        <dbReference type="Pfam" id="PF00078"/>
    </source>
</evidence>
<dbReference type="EMBL" id="LIHL02000015">
    <property type="protein sequence ID" value="KAF5445283.1"/>
    <property type="molecule type" value="Genomic_DNA"/>
</dbReference>
<evidence type="ECO:0000313" key="5">
    <source>
        <dbReference type="Proteomes" id="UP000619265"/>
    </source>
</evidence>
<dbReference type="Pfam" id="PF13456">
    <property type="entry name" value="RVT_3"/>
    <property type="match status" value="1"/>
</dbReference>
<dbReference type="InterPro" id="IPR026960">
    <property type="entry name" value="RVT-Znf"/>
</dbReference>
<dbReference type="Gene3D" id="3.30.420.10">
    <property type="entry name" value="Ribonuclease H-like superfamily/Ribonuclease H"/>
    <property type="match status" value="1"/>
</dbReference>
<evidence type="ECO:0000259" key="3">
    <source>
        <dbReference type="Pfam" id="PF13966"/>
    </source>
</evidence>
<dbReference type="InterPro" id="IPR002156">
    <property type="entry name" value="RNaseH_domain"/>
</dbReference>
<dbReference type="PANTHER" id="PTHR33116">
    <property type="entry name" value="REVERSE TRANSCRIPTASE ZINC-BINDING DOMAIN-CONTAINING PROTEIN-RELATED-RELATED"/>
    <property type="match status" value="1"/>
</dbReference>
<dbReference type="CDD" id="cd01650">
    <property type="entry name" value="RT_nLTR_like"/>
    <property type="match status" value="1"/>
</dbReference>
<dbReference type="Proteomes" id="UP000619265">
    <property type="component" value="Unassembled WGS sequence"/>
</dbReference>
<dbReference type="InterPro" id="IPR044730">
    <property type="entry name" value="RNase_H-like_dom_plant"/>
</dbReference>
<evidence type="ECO:0000313" key="4">
    <source>
        <dbReference type="EMBL" id="KAF5445283.1"/>
    </source>
</evidence>
<feature type="domain" description="RNase H type-1" evidence="2">
    <location>
        <begin position="845"/>
        <end position="961"/>
    </location>
</feature>
<dbReference type="Pfam" id="PF00078">
    <property type="entry name" value="RVT_1"/>
    <property type="match status" value="2"/>
</dbReference>
<dbReference type="GO" id="GO:0003676">
    <property type="term" value="F:nucleic acid binding"/>
    <property type="evidence" value="ECO:0007669"/>
    <property type="project" value="InterPro"/>
</dbReference>
<feature type="domain" description="Reverse transcriptase" evidence="1">
    <location>
        <begin position="316"/>
        <end position="423"/>
    </location>
</feature>
<sequence>MAWEIKEECLKVVGEAWQNAGITNCQAKSLRTQLELCQKGLMTWRQTLKQQEDQIIKNGSQNIGHLQNSGTGEHVVAMKQIQEEVVSAITTNDINWKQRAKQHWLKHGDKNTQYFHMQASQRKKINAVKSIEDSQGRVVTDQSEIGEVFTCFFSSLFTTSQPLSIDQCLQEMDTKLDMDMKAWLLKPFTREEITATVFKMNPLGSPGPNGFPSQFSQKNWEVEGDQVCNFALDFLNHGRSLSEVNDTFITLIPKVQSPTRVVDYRPISLCNVLYKVVSKTMANRLKHILPQIIAPNQSAFVPGRLISDNTLVAYEKKFVPSRGLRQGDPLSPYLFILCAEALSSLLKHAEACGSLTPVTIGRGPVKVNHLFFADDSLLFCQAKYEEIKCVLNILELYEKGSGQVLNKDKSAIYFSKNTTLMSQQQIMHLAGVQSTSNLEKYLGLPTLVGRKKIASFHSLIDRTWSRVSNWRTKFFSAAGKEILLKAVLQAIPTYAMGMFLLPASITRKLNQILRRFWWGFNEDSSKIQWINWEQLSGRKDMGGLGFRDLRCLNIALLSKQGWRILQNPTSLVAQILKVGNGQQINIWHDRWIPSLPAQKIVTPRDADCWCDKVSDIIDPQLKIWQESLISELFSIQEIEGIKAIPISLGGREDKLTWQFTPNGNYTVKSGYYLGKELEREQIGESSSKTMDCQVWRSVWKLKVPPATRMFVWRACSEVLPTMANLKRRKVVKDSICLICKREHETSGHALWGCSGAQDVWCQELFGKLDSEELNEVAVTMRVIWARRNDVLHGKAFKHPREIIAQARTELSLHNEAMQKDVGANSKNMTRVHIWTKPAVGSLKVNWDAAVQTRMGRIGIGVIIRDHQGLVIGALRANRPLRGSVFDAEAYGLLLACVFCKEIGIRHLCLEGDSKQVQDSPNWSLGGCLISDAKEVLTSAAVWSISHVYREAKMVAHRLTQAAYECTEDMYDIEICPSCILQMVSKEKSH</sequence>
<dbReference type="Gramene" id="Jr15_08420_p1">
    <property type="protein sequence ID" value="cds.Jr15_08420_p1"/>
    <property type="gene ID" value="Jr15_08420"/>
</dbReference>
<dbReference type="CDD" id="cd06222">
    <property type="entry name" value="RNase_H_like"/>
    <property type="match status" value="1"/>
</dbReference>
<dbReference type="GO" id="GO:0004523">
    <property type="term" value="F:RNA-DNA hybrid ribonuclease activity"/>
    <property type="evidence" value="ECO:0007669"/>
    <property type="project" value="InterPro"/>
</dbReference>